<protein>
    <submittedName>
        <fullName evidence="1">Uncharacterized protein</fullName>
    </submittedName>
</protein>
<feature type="non-terminal residue" evidence="1">
    <location>
        <position position="1"/>
    </location>
</feature>
<reference evidence="2" key="1">
    <citation type="submission" date="2022-10" db="EMBL/GenBank/DDBJ databases">
        <title>Genome assembly of Pristionchus species.</title>
        <authorList>
            <person name="Yoshida K."/>
            <person name="Sommer R.J."/>
        </authorList>
    </citation>
    <scope>NUCLEOTIDE SEQUENCE [LARGE SCALE GENOMIC DNA]</scope>
    <source>
        <strain evidence="2">RS5460</strain>
    </source>
</reference>
<dbReference type="EMBL" id="BTRK01000005">
    <property type="protein sequence ID" value="GMR55087.1"/>
    <property type="molecule type" value="Genomic_DNA"/>
</dbReference>
<dbReference type="AlphaFoldDB" id="A0AAN5D3M7"/>
<gene>
    <name evidence="1" type="ORF">PMAYCL1PPCAC_25282</name>
</gene>
<evidence type="ECO:0000313" key="2">
    <source>
        <dbReference type="Proteomes" id="UP001328107"/>
    </source>
</evidence>
<evidence type="ECO:0000313" key="1">
    <source>
        <dbReference type="EMBL" id="GMR55087.1"/>
    </source>
</evidence>
<accession>A0AAN5D3M7</accession>
<organism evidence="1 2">
    <name type="scientific">Pristionchus mayeri</name>
    <dbReference type="NCBI Taxonomy" id="1317129"/>
    <lineage>
        <taxon>Eukaryota</taxon>
        <taxon>Metazoa</taxon>
        <taxon>Ecdysozoa</taxon>
        <taxon>Nematoda</taxon>
        <taxon>Chromadorea</taxon>
        <taxon>Rhabditida</taxon>
        <taxon>Rhabditina</taxon>
        <taxon>Diplogasteromorpha</taxon>
        <taxon>Diplogasteroidea</taxon>
        <taxon>Neodiplogasteridae</taxon>
        <taxon>Pristionchus</taxon>
    </lineage>
</organism>
<proteinExistence type="predicted"/>
<comment type="caution">
    <text evidence="1">The sequence shown here is derived from an EMBL/GenBank/DDBJ whole genome shotgun (WGS) entry which is preliminary data.</text>
</comment>
<keyword evidence="2" id="KW-1185">Reference proteome</keyword>
<dbReference type="Proteomes" id="UP001328107">
    <property type="component" value="Unassembled WGS sequence"/>
</dbReference>
<name>A0AAN5D3M7_9BILA</name>
<sequence>LLLASFSAIAIPLPNAGSQIDGSPINPLNEIVKGIKEITALLSVFLRNCLSFATIEIIPDSRAVRETTDAMLETKNCVSLQKSMTVFDSKSPRTLRFPMQLTGEKRE</sequence>